<dbReference type="PANTHER" id="PTHR11439">
    <property type="entry name" value="GAG-POL-RELATED RETROTRANSPOSON"/>
    <property type="match status" value="1"/>
</dbReference>
<reference evidence="1" key="1">
    <citation type="journal article" date="2016" name="Nat. Genet.">
        <title>The genome sequences of Arachis duranensis and Arachis ipaensis, the diploid ancestors of cultivated peanut.</title>
        <authorList>
            <person name="Bertioli D.J."/>
            <person name="Cannon S.B."/>
            <person name="Froenicke L."/>
            <person name="Huang G."/>
            <person name="Farmer A.D."/>
            <person name="Cannon E.K."/>
            <person name="Liu X."/>
            <person name="Gao D."/>
            <person name="Clevenger J."/>
            <person name="Dash S."/>
            <person name="Ren L."/>
            <person name="Moretzsohn M.C."/>
            <person name="Shirasawa K."/>
            <person name="Huang W."/>
            <person name="Vidigal B."/>
            <person name="Abernathy B."/>
            <person name="Chu Y."/>
            <person name="Niederhuth C.E."/>
            <person name="Umale P."/>
            <person name="Araujo A.C."/>
            <person name="Kozik A."/>
            <person name="Kim K.D."/>
            <person name="Burow M.D."/>
            <person name="Varshney R.K."/>
            <person name="Wang X."/>
            <person name="Zhang X."/>
            <person name="Barkley N."/>
            <person name="Guimaraes P.M."/>
            <person name="Isobe S."/>
            <person name="Guo B."/>
            <person name="Liao B."/>
            <person name="Stalker H.T."/>
            <person name="Schmitz R.J."/>
            <person name="Scheffler B.E."/>
            <person name="Leal-Bertioli S.C."/>
            <person name="Xun X."/>
            <person name="Jackson S.A."/>
            <person name="Michelmore R."/>
            <person name="Ozias-Akins P."/>
        </authorList>
    </citation>
    <scope>NUCLEOTIDE SEQUENCE [LARGE SCALE GENOMIC DNA]</scope>
    <source>
        <strain evidence="1">cv. V14167</strain>
    </source>
</reference>
<reference evidence="2" key="2">
    <citation type="submission" date="2025-08" db="UniProtKB">
        <authorList>
            <consortium name="RefSeq"/>
        </authorList>
    </citation>
    <scope>IDENTIFICATION</scope>
    <source>
        <tissue evidence="2">Whole plant</tissue>
    </source>
</reference>
<dbReference type="RefSeq" id="XP_015968223.1">
    <property type="nucleotide sequence ID" value="XM_016112737.1"/>
</dbReference>
<dbReference type="PANTHER" id="PTHR11439:SF470">
    <property type="entry name" value="CYSTEINE-RICH RLK (RECEPTOR-LIKE PROTEIN KINASE) 8"/>
    <property type="match status" value="1"/>
</dbReference>
<protein>
    <submittedName>
        <fullName evidence="2">Uncharacterized mitochondrial protein AtMg00810-like</fullName>
    </submittedName>
</protein>
<evidence type="ECO:0000313" key="1">
    <source>
        <dbReference type="Proteomes" id="UP000515211"/>
    </source>
</evidence>
<dbReference type="Proteomes" id="UP000515211">
    <property type="component" value="Chromosome 6"/>
</dbReference>
<gene>
    <name evidence="2" type="primary">LOC107491816</name>
</gene>
<name>A0A6P4DH61_ARADU</name>
<dbReference type="CDD" id="cd09272">
    <property type="entry name" value="RNase_HI_RT_Ty1"/>
    <property type="match status" value="1"/>
</dbReference>
<dbReference type="OrthoDB" id="412581at2759"/>
<evidence type="ECO:0000313" key="2">
    <source>
        <dbReference type="RefSeq" id="XP_015968223.1"/>
    </source>
</evidence>
<dbReference type="KEGG" id="adu:107491816"/>
<accession>A0A6P4DH61</accession>
<dbReference type="AlphaFoldDB" id="A0A6P4DH61"/>
<dbReference type="GeneID" id="107491816"/>
<sequence length="134" mass="15373">MDSTTRLHQDDSPPLSDPFIYRHLVGRLIYLTTTRPDITYVTQQLSQFMATPTQVHYAAALRVLRYLKNNPGRGLFFPRSSSLQIYGFSDSDWAGCPDTRHSLTGYRFFLGDSLISWRTKKQTTVARSSTEAEY</sequence>
<organism evidence="1 2">
    <name type="scientific">Arachis duranensis</name>
    <name type="common">Wild peanut</name>
    <dbReference type="NCBI Taxonomy" id="130453"/>
    <lineage>
        <taxon>Eukaryota</taxon>
        <taxon>Viridiplantae</taxon>
        <taxon>Streptophyta</taxon>
        <taxon>Embryophyta</taxon>
        <taxon>Tracheophyta</taxon>
        <taxon>Spermatophyta</taxon>
        <taxon>Magnoliopsida</taxon>
        <taxon>eudicotyledons</taxon>
        <taxon>Gunneridae</taxon>
        <taxon>Pentapetalae</taxon>
        <taxon>rosids</taxon>
        <taxon>fabids</taxon>
        <taxon>Fabales</taxon>
        <taxon>Fabaceae</taxon>
        <taxon>Papilionoideae</taxon>
        <taxon>50 kb inversion clade</taxon>
        <taxon>dalbergioids sensu lato</taxon>
        <taxon>Dalbergieae</taxon>
        <taxon>Pterocarpus clade</taxon>
        <taxon>Arachis</taxon>
    </lineage>
</organism>
<proteinExistence type="predicted"/>
<dbReference type="SUPFAM" id="SSF56672">
    <property type="entry name" value="DNA/RNA polymerases"/>
    <property type="match status" value="1"/>
</dbReference>
<keyword evidence="1" id="KW-1185">Reference proteome</keyword>
<dbReference type="InterPro" id="IPR043502">
    <property type="entry name" value="DNA/RNA_pol_sf"/>
</dbReference>